<evidence type="ECO:0000256" key="1">
    <source>
        <dbReference type="ARBA" id="ARBA00023015"/>
    </source>
</evidence>
<name>A0A1Q2L2F4_9BACL</name>
<protein>
    <recommendedName>
        <fullName evidence="4">HTH-type transcriptional regulator</fullName>
    </recommendedName>
</protein>
<dbReference type="Pfam" id="PF12802">
    <property type="entry name" value="MarR_2"/>
    <property type="match status" value="1"/>
</dbReference>
<evidence type="ECO:0000313" key="6">
    <source>
        <dbReference type="EMBL" id="AQQ54586.1"/>
    </source>
</evidence>
<dbReference type="Proteomes" id="UP000188184">
    <property type="component" value="Chromosome"/>
</dbReference>
<dbReference type="InterPro" id="IPR026282">
    <property type="entry name" value="MJ1563"/>
</dbReference>
<dbReference type="PIRSF" id="PIRSF006707">
    <property type="entry name" value="MJ1563"/>
    <property type="match status" value="1"/>
</dbReference>
<keyword evidence="2 4" id="KW-0238">DNA-binding</keyword>
<keyword evidence="1 4" id="KW-0805">Transcription regulation</keyword>
<dbReference type="CDD" id="cd00090">
    <property type="entry name" value="HTH_ARSR"/>
    <property type="match status" value="1"/>
</dbReference>
<sequence>MAMNDKFKEARERIIDQNSESQTLFGMSPTVRRLMSVMYYNEKPMTLDEMTEMLGMSKASMSNAVRELDEMGLVEKVWRKGERKDLYRVEEDNYESFFKYFGYHWRKVLTPKKSSLRKSISELNDLKAAGDLDAETAEQIDKDLLKLEAGLEYYDWLSRLVDSFESHEIFDYIPKKPAGEKIPE</sequence>
<accession>A0A1Q2L2F4</accession>
<dbReference type="Gene3D" id="1.10.10.10">
    <property type="entry name" value="Winged helix-like DNA-binding domain superfamily/Winged helix DNA-binding domain"/>
    <property type="match status" value="1"/>
</dbReference>
<evidence type="ECO:0000256" key="3">
    <source>
        <dbReference type="ARBA" id="ARBA00023163"/>
    </source>
</evidence>
<dbReference type="InterPro" id="IPR052362">
    <property type="entry name" value="HTH-GbsR_regulator"/>
</dbReference>
<dbReference type="SUPFAM" id="SSF46785">
    <property type="entry name" value="Winged helix' DNA-binding domain"/>
    <property type="match status" value="1"/>
</dbReference>
<reference evidence="6 7" key="1">
    <citation type="submission" date="2017-02" db="EMBL/GenBank/DDBJ databases">
        <title>The complete genomic sequence of a novel cold adapted crude oil-degrading bacterium Planococcus qaidamina Y42.</title>
        <authorList>
            <person name="Yang R."/>
        </authorList>
    </citation>
    <scope>NUCLEOTIDE SEQUENCE [LARGE SCALE GENOMIC DNA]</scope>
    <source>
        <strain evidence="6 7">Y42</strain>
    </source>
</reference>
<gene>
    <name evidence="6" type="ORF">B0X71_16740</name>
</gene>
<comment type="similarity">
    <text evidence="4">Belongs to the GbsR family.</text>
</comment>
<dbReference type="KEGG" id="pmar:B0X71_16740"/>
<dbReference type="GO" id="GO:0003677">
    <property type="term" value="F:DNA binding"/>
    <property type="evidence" value="ECO:0007669"/>
    <property type="project" value="UniProtKB-UniRule"/>
</dbReference>
<keyword evidence="7" id="KW-1185">Reference proteome</keyword>
<evidence type="ECO:0000313" key="7">
    <source>
        <dbReference type="Proteomes" id="UP000188184"/>
    </source>
</evidence>
<dbReference type="GO" id="GO:0003700">
    <property type="term" value="F:DNA-binding transcription factor activity"/>
    <property type="evidence" value="ECO:0007669"/>
    <property type="project" value="InterPro"/>
</dbReference>
<evidence type="ECO:0000256" key="4">
    <source>
        <dbReference type="PIRNR" id="PIRNR006707"/>
    </source>
</evidence>
<feature type="domain" description="HTH marR-type" evidence="5">
    <location>
        <begin position="25"/>
        <end position="76"/>
    </location>
</feature>
<dbReference type="InterPro" id="IPR011991">
    <property type="entry name" value="ArsR-like_HTH"/>
</dbReference>
<dbReference type="InterPro" id="IPR036390">
    <property type="entry name" value="WH_DNA-bd_sf"/>
</dbReference>
<proteinExistence type="inferred from homology"/>
<dbReference type="InterPro" id="IPR036388">
    <property type="entry name" value="WH-like_DNA-bd_sf"/>
</dbReference>
<dbReference type="AlphaFoldDB" id="A0A1Q2L2F4"/>
<evidence type="ECO:0000256" key="2">
    <source>
        <dbReference type="ARBA" id="ARBA00023125"/>
    </source>
</evidence>
<dbReference type="PANTHER" id="PTHR38465">
    <property type="entry name" value="HTH-TYPE TRANSCRIPTIONAL REGULATOR MJ1563-RELATED"/>
    <property type="match status" value="1"/>
</dbReference>
<dbReference type="InterPro" id="IPR000835">
    <property type="entry name" value="HTH_MarR-typ"/>
</dbReference>
<dbReference type="PANTHER" id="PTHR38465:SF1">
    <property type="entry name" value="HTH-TYPE TRANSCRIPTIONAL REGULATOR MJ1563-RELATED"/>
    <property type="match status" value="1"/>
</dbReference>
<organism evidence="6 7">
    <name type="scientific">Planococcus lenghuensis</name>
    <dbReference type="NCBI Taxonomy" id="2213202"/>
    <lineage>
        <taxon>Bacteria</taxon>
        <taxon>Bacillati</taxon>
        <taxon>Bacillota</taxon>
        <taxon>Bacilli</taxon>
        <taxon>Bacillales</taxon>
        <taxon>Caryophanaceae</taxon>
        <taxon>Planococcus</taxon>
    </lineage>
</organism>
<evidence type="ECO:0000259" key="5">
    <source>
        <dbReference type="Pfam" id="PF12802"/>
    </source>
</evidence>
<dbReference type="EMBL" id="CP019640">
    <property type="protein sequence ID" value="AQQ54586.1"/>
    <property type="molecule type" value="Genomic_DNA"/>
</dbReference>
<keyword evidence="3 4" id="KW-0804">Transcription</keyword>